<dbReference type="PRINTS" id="PR01039">
    <property type="entry name" value="TRNASYNTHTRP"/>
</dbReference>
<dbReference type="InterPro" id="IPR024109">
    <property type="entry name" value="Trp-tRNA-ligase_bac-type"/>
</dbReference>
<proteinExistence type="inferred from homology"/>
<comment type="function">
    <text evidence="8">Catalyzes the attachment of tryptophan to tRNA(Trp).</text>
</comment>
<dbReference type="FunFam" id="1.10.240.10:FF:000002">
    <property type="entry name" value="Tryptophan--tRNA ligase"/>
    <property type="match status" value="1"/>
</dbReference>
<feature type="binding site" evidence="8">
    <location>
        <begin position="147"/>
        <end position="149"/>
    </location>
    <ligand>
        <name>ATP</name>
        <dbReference type="ChEBI" id="CHEBI:30616"/>
    </ligand>
</feature>
<comment type="subunit">
    <text evidence="8">Homodimer.</text>
</comment>
<comment type="catalytic activity">
    <reaction evidence="7 8">
        <text>tRNA(Trp) + L-tryptophan + ATP = L-tryptophyl-tRNA(Trp) + AMP + diphosphate + H(+)</text>
        <dbReference type="Rhea" id="RHEA:24080"/>
        <dbReference type="Rhea" id="RHEA-COMP:9671"/>
        <dbReference type="Rhea" id="RHEA-COMP:9705"/>
        <dbReference type="ChEBI" id="CHEBI:15378"/>
        <dbReference type="ChEBI" id="CHEBI:30616"/>
        <dbReference type="ChEBI" id="CHEBI:33019"/>
        <dbReference type="ChEBI" id="CHEBI:57912"/>
        <dbReference type="ChEBI" id="CHEBI:78442"/>
        <dbReference type="ChEBI" id="CHEBI:78535"/>
        <dbReference type="ChEBI" id="CHEBI:456215"/>
        <dbReference type="EC" id="6.1.1.2"/>
    </reaction>
</comment>
<dbReference type="InterPro" id="IPR001412">
    <property type="entry name" value="aa-tRNA-synth_I_CS"/>
</dbReference>
<dbReference type="InterPro" id="IPR002306">
    <property type="entry name" value="Trp-tRNA-ligase"/>
</dbReference>
<organism evidence="10 11">
    <name type="scientific">Candidatus Westeberhardia cardiocondylae</name>
    <dbReference type="NCBI Taxonomy" id="1594731"/>
    <lineage>
        <taxon>Bacteria</taxon>
        <taxon>Pseudomonadati</taxon>
        <taxon>Pseudomonadota</taxon>
        <taxon>Gammaproteobacteria</taxon>
        <taxon>Enterobacterales</taxon>
        <taxon>Enterobacteriaceae</taxon>
        <taxon>ant endosymbionts</taxon>
        <taxon>Candidatus Westeberhardia</taxon>
    </lineage>
</organism>
<dbReference type="PATRIC" id="fig|1594731.3.peg.61"/>
<dbReference type="SUPFAM" id="SSF52374">
    <property type="entry name" value="Nucleotidylyl transferase"/>
    <property type="match status" value="1"/>
</dbReference>
<dbReference type="NCBIfam" id="TIGR00233">
    <property type="entry name" value="trpS"/>
    <property type="match status" value="1"/>
</dbReference>
<keyword evidence="8" id="KW-0963">Cytoplasm</keyword>
<dbReference type="CDD" id="cd00806">
    <property type="entry name" value="TrpRS_core"/>
    <property type="match status" value="1"/>
</dbReference>
<evidence type="ECO:0000256" key="8">
    <source>
        <dbReference type="HAMAP-Rule" id="MF_00140"/>
    </source>
</evidence>
<evidence type="ECO:0000256" key="7">
    <source>
        <dbReference type="ARBA" id="ARBA00049929"/>
    </source>
</evidence>
<dbReference type="HAMAP" id="MF_00140_B">
    <property type="entry name" value="Trp_tRNA_synth_B"/>
    <property type="match status" value="1"/>
</dbReference>
<sequence length="336" mass="38603">MDKSVIFSAIQPTGILTIGNYIGALQSWNKVQDDYNCIYSVADLHAITVRQNFNTLRKRSLDCVALCLACGVDPSKSTIFIQSHVSEHSQLAWILNCFAYFGELSRMTQFKHKLLNRENNINIGLFDYPTLMAADVLLYKTNFVLVGDDQKQHLEFIRRLSRRFNSIYGEVFMVPKKFFVKFNNKVMSLLDPKKKMSKSDINYNNIITLLDSANSIVEKIKYAITDSDNPPVIRYDPVNKPGISNLLNVLSAISEKSISCLEKMFAGKMYNDLKKEVTDVILDRILSIQSRYYLVRNNEDYLYKIIFNGAKKAQRKAYVMLNKIKELIGFIVHNQV</sequence>
<keyword evidence="5 8" id="KW-0648">Protein biosynthesis</keyword>
<dbReference type="Pfam" id="PF00579">
    <property type="entry name" value="tRNA-synt_1b"/>
    <property type="match status" value="1"/>
</dbReference>
<accession>A0A0H5BWF9</accession>
<dbReference type="Proteomes" id="UP000242753">
    <property type="component" value="Chromosome I"/>
</dbReference>
<comment type="subcellular location">
    <subcellularLocation>
        <location evidence="8">Cytoplasm</location>
    </subcellularLocation>
</comment>
<protein>
    <recommendedName>
        <fullName evidence="8">Tryptophan--tRNA ligase</fullName>
        <ecNumber evidence="8">6.1.1.2</ecNumber>
    </recommendedName>
    <alternativeName>
        <fullName evidence="8">Tryptophanyl-tRNA synthetase</fullName>
        <shortName evidence="8">TrpRS</shortName>
    </alternativeName>
</protein>
<dbReference type="GO" id="GO:0005524">
    <property type="term" value="F:ATP binding"/>
    <property type="evidence" value="ECO:0007669"/>
    <property type="project" value="UniProtKB-UniRule"/>
</dbReference>
<dbReference type="PANTHER" id="PTHR43766">
    <property type="entry name" value="TRYPTOPHAN--TRNA LIGASE, MITOCHONDRIAL"/>
    <property type="match status" value="1"/>
</dbReference>
<dbReference type="Gene3D" id="1.10.240.10">
    <property type="entry name" value="Tyrosyl-Transfer RNA Synthetase"/>
    <property type="match status" value="1"/>
</dbReference>
<evidence type="ECO:0000256" key="5">
    <source>
        <dbReference type="ARBA" id="ARBA00022917"/>
    </source>
</evidence>
<keyword evidence="2 8" id="KW-0436">Ligase</keyword>
<evidence type="ECO:0000256" key="1">
    <source>
        <dbReference type="ARBA" id="ARBA00005594"/>
    </source>
</evidence>
<evidence type="ECO:0000313" key="11">
    <source>
        <dbReference type="Proteomes" id="UP000242753"/>
    </source>
</evidence>
<dbReference type="InterPro" id="IPR002305">
    <property type="entry name" value="aa-tRNA-synth_Ic"/>
</dbReference>
<feature type="binding site" evidence="8">
    <location>
        <begin position="11"/>
        <end position="13"/>
    </location>
    <ligand>
        <name>ATP</name>
        <dbReference type="ChEBI" id="CHEBI:30616"/>
    </ligand>
</feature>
<evidence type="ECO:0000256" key="3">
    <source>
        <dbReference type="ARBA" id="ARBA00022741"/>
    </source>
</evidence>
<dbReference type="KEGG" id="wca:WEOB_068"/>
<keyword evidence="3 8" id="KW-0547">Nucleotide-binding</keyword>
<dbReference type="GO" id="GO:0006436">
    <property type="term" value="P:tryptophanyl-tRNA aminoacylation"/>
    <property type="evidence" value="ECO:0007669"/>
    <property type="project" value="UniProtKB-UniRule"/>
</dbReference>
<evidence type="ECO:0000256" key="4">
    <source>
        <dbReference type="ARBA" id="ARBA00022840"/>
    </source>
</evidence>
<keyword evidence="11" id="KW-1185">Reference proteome</keyword>
<feature type="short sequence motif" description="'KMSKS' region" evidence="8">
    <location>
        <begin position="195"/>
        <end position="199"/>
    </location>
</feature>
<feature type="short sequence motif" description="'HIGH' region" evidence="8">
    <location>
        <begin position="12"/>
        <end position="20"/>
    </location>
</feature>
<feature type="binding site" evidence="8">
    <location>
        <position position="135"/>
    </location>
    <ligand>
        <name>L-tryptophan</name>
        <dbReference type="ChEBI" id="CHEBI:57912"/>
    </ligand>
</feature>
<evidence type="ECO:0000256" key="6">
    <source>
        <dbReference type="ARBA" id="ARBA00023146"/>
    </source>
</evidence>
<dbReference type="GO" id="GO:0004830">
    <property type="term" value="F:tryptophan-tRNA ligase activity"/>
    <property type="evidence" value="ECO:0007669"/>
    <property type="project" value="UniProtKB-UniRule"/>
</dbReference>
<dbReference type="InterPro" id="IPR014729">
    <property type="entry name" value="Rossmann-like_a/b/a_fold"/>
</dbReference>
<dbReference type="InterPro" id="IPR050203">
    <property type="entry name" value="Trp-tRNA_synthetase"/>
</dbReference>
<feature type="binding site" evidence="8">
    <location>
        <begin position="19"/>
        <end position="20"/>
    </location>
    <ligand>
        <name>ATP</name>
        <dbReference type="ChEBI" id="CHEBI:30616"/>
    </ligand>
</feature>
<feature type="binding site" evidence="8">
    <location>
        <position position="186"/>
    </location>
    <ligand>
        <name>ATP</name>
        <dbReference type="ChEBI" id="CHEBI:30616"/>
    </ligand>
</feature>
<dbReference type="PROSITE" id="PS00178">
    <property type="entry name" value="AA_TRNA_LIGASE_I"/>
    <property type="match status" value="1"/>
</dbReference>
<dbReference type="RefSeq" id="WP_281263932.1">
    <property type="nucleotide sequence ID" value="NZ_LN774881.1"/>
</dbReference>
<evidence type="ECO:0000313" key="10">
    <source>
        <dbReference type="EMBL" id="CEN32027.1"/>
    </source>
</evidence>
<evidence type="ECO:0000256" key="2">
    <source>
        <dbReference type="ARBA" id="ARBA00022598"/>
    </source>
</evidence>
<keyword evidence="6 8" id="KW-0030">Aminoacyl-tRNA synthetase</keyword>
<name>A0A0H5BWF9_9ENTR</name>
<evidence type="ECO:0000256" key="9">
    <source>
        <dbReference type="RuleBase" id="RU363036"/>
    </source>
</evidence>
<comment type="similarity">
    <text evidence="1 8 9">Belongs to the class-I aminoacyl-tRNA synthetase family.</text>
</comment>
<keyword evidence="4 8" id="KW-0067">ATP-binding</keyword>
<reference evidence="11" key="1">
    <citation type="submission" date="2015-01" db="EMBL/GenBank/DDBJ databases">
        <authorList>
            <person name="Manzano-Marin A."/>
            <person name="Manzano-Marin A."/>
        </authorList>
    </citation>
    <scope>NUCLEOTIDE SEQUENCE [LARGE SCALE GENOMIC DNA]</scope>
    <source>
        <strain evidence="11">obscurior</strain>
    </source>
</reference>
<dbReference type="GO" id="GO:0005829">
    <property type="term" value="C:cytosol"/>
    <property type="evidence" value="ECO:0007669"/>
    <property type="project" value="TreeGrafter"/>
</dbReference>
<dbReference type="STRING" id="1594731.WEOB_068"/>
<gene>
    <name evidence="8 10" type="primary">trpS</name>
    <name evidence="10" type="ORF">WEOB_068</name>
</gene>
<dbReference type="AlphaFoldDB" id="A0A0H5BWF9"/>
<dbReference type="Gene3D" id="3.40.50.620">
    <property type="entry name" value="HUPs"/>
    <property type="match status" value="1"/>
</dbReference>
<dbReference type="EC" id="6.1.1.2" evidence="8"/>
<dbReference type="EMBL" id="LN774881">
    <property type="protein sequence ID" value="CEN32027.1"/>
    <property type="molecule type" value="Genomic_DNA"/>
</dbReference>
<dbReference type="PANTHER" id="PTHR43766:SF1">
    <property type="entry name" value="TRYPTOPHAN--TRNA LIGASE, MITOCHONDRIAL"/>
    <property type="match status" value="1"/>
</dbReference>
<feature type="binding site" evidence="8">
    <location>
        <begin position="195"/>
        <end position="199"/>
    </location>
    <ligand>
        <name>ATP</name>
        <dbReference type="ChEBI" id="CHEBI:30616"/>
    </ligand>
</feature>